<dbReference type="EMBL" id="GBXM01078818">
    <property type="protein sequence ID" value="JAH29759.1"/>
    <property type="molecule type" value="Transcribed_RNA"/>
</dbReference>
<evidence type="ECO:0000313" key="1">
    <source>
        <dbReference type="EMBL" id="JAH29759.1"/>
    </source>
</evidence>
<proteinExistence type="predicted"/>
<name>A0A0E9RL04_ANGAN</name>
<accession>A0A0E9RL04</accession>
<organism evidence="1">
    <name type="scientific">Anguilla anguilla</name>
    <name type="common">European freshwater eel</name>
    <name type="synonym">Muraena anguilla</name>
    <dbReference type="NCBI Taxonomy" id="7936"/>
    <lineage>
        <taxon>Eukaryota</taxon>
        <taxon>Metazoa</taxon>
        <taxon>Chordata</taxon>
        <taxon>Craniata</taxon>
        <taxon>Vertebrata</taxon>
        <taxon>Euteleostomi</taxon>
        <taxon>Actinopterygii</taxon>
        <taxon>Neopterygii</taxon>
        <taxon>Teleostei</taxon>
        <taxon>Anguilliformes</taxon>
        <taxon>Anguillidae</taxon>
        <taxon>Anguilla</taxon>
    </lineage>
</organism>
<reference evidence="1" key="2">
    <citation type="journal article" date="2015" name="Fish Shellfish Immunol.">
        <title>Early steps in the European eel (Anguilla anguilla)-Vibrio vulnificus interaction in the gills: Role of the RtxA13 toxin.</title>
        <authorList>
            <person name="Callol A."/>
            <person name="Pajuelo D."/>
            <person name="Ebbesson L."/>
            <person name="Teles M."/>
            <person name="MacKenzie S."/>
            <person name="Amaro C."/>
        </authorList>
    </citation>
    <scope>NUCLEOTIDE SEQUENCE</scope>
</reference>
<sequence>MRTVTFVGVSFLVESFQIALVAKRLMFS</sequence>
<dbReference type="AlphaFoldDB" id="A0A0E9RL04"/>
<protein>
    <submittedName>
        <fullName evidence="1">Uncharacterized protein</fullName>
    </submittedName>
</protein>
<reference evidence="1" key="1">
    <citation type="submission" date="2014-11" db="EMBL/GenBank/DDBJ databases">
        <authorList>
            <person name="Amaro Gonzalez C."/>
        </authorList>
    </citation>
    <scope>NUCLEOTIDE SEQUENCE</scope>
</reference>